<dbReference type="Proteomes" id="UP000593566">
    <property type="component" value="Unassembled WGS sequence"/>
</dbReference>
<keyword evidence="3" id="KW-1185">Reference proteome</keyword>
<dbReference type="RefSeq" id="XP_037149174.1">
    <property type="nucleotide sequence ID" value="XM_037294486.1"/>
</dbReference>
<evidence type="ECO:0000313" key="2">
    <source>
        <dbReference type="EMBL" id="KAF6219739.1"/>
    </source>
</evidence>
<name>A0A8H6F9M1_9LECA</name>
<feature type="region of interest" description="Disordered" evidence="1">
    <location>
        <begin position="377"/>
        <end position="399"/>
    </location>
</feature>
<protein>
    <submittedName>
        <fullName evidence="2">Uncharacterized protein</fullName>
    </submittedName>
</protein>
<reference evidence="2 3" key="1">
    <citation type="journal article" date="2020" name="Genomics">
        <title>Complete, high-quality genomes from long-read metagenomic sequencing of two wolf lichen thalli reveals enigmatic genome architecture.</title>
        <authorList>
            <person name="McKenzie S.K."/>
            <person name="Walston R.F."/>
            <person name="Allen J.L."/>
        </authorList>
    </citation>
    <scope>NUCLEOTIDE SEQUENCE [LARGE SCALE GENOMIC DNA]</scope>
    <source>
        <strain evidence="2">WasteWater1</strain>
    </source>
</reference>
<gene>
    <name evidence="2" type="ORF">HO133_003564</name>
</gene>
<dbReference type="EMBL" id="JACCJB010000018">
    <property type="protein sequence ID" value="KAF6219739.1"/>
    <property type="molecule type" value="Genomic_DNA"/>
</dbReference>
<comment type="caution">
    <text evidence="2">The sequence shown here is derived from an EMBL/GenBank/DDBJ whole genome shotgun (WGS) entry which is preliminary data.</text>
</comment>
<evidence type="ECO:0000313" key="3">
    <source>
        <dbReference type="Proteomes" id="UP000593566"/>
    </source>
</evidence>
<sequence>MYEHQMKVDLGEEMYNTCDAGSLSAILAYLSNHKLQNPSSDPPLSTIMYVAAGKDHSLIDQHCLASGGKVTSQVMDHIRNNRSIKTYDAILAAEAVDVNDVMGYMGDMLTWFATDTALAMVAEEASVAMAVRYLTTKLENNTVDITPHAAIPGNLLPPRDASPCPLDEDCGPIVVGPTPTTTSSISVPSATTCTVHHGPVPIGTECFESGPHAGQCITFECLELPNACGCPNASPPAASKEKRNEAASSDCDNFIGEPTPVCTDEDPRRGQCSQTTPRRTVLPTLVKTSCELDGSGCVCLDCEEEKHNESEDIGEVCFVNGTCAPTIECLEFPDSSTCLTPKEKRSEALPIGFICFENGTCTTFECLDHPDSPGCATEKEKRSEDAQVKRDDSAWPMRGGYGPVCVEPVCESCPDLPECAGVLKRSPQETCHQCGPS</sequence>
<dbReference type="AlphaFoldDB" id="A0A8H6F9M1"/>
<proteinExistence type="predicted"/>
<dbReference type="GeneID" id="59331975"/>
<accession>A0A8H6F9M1</accession>
<organism evidence="2 3">
    <name type="scientific">Letharia lupina</name>
    <dbReference type="NCBI Taxonomy" id="560253"/>
    <lineage>
        <taxon>Eukaryota</taxon>
        <taxon>Fungi</taxon>
        <taxon>Dikarya</taxon>
        <taxon>Ascomycota</taxon>
        <taxon>Pezizomycotina</taxon>
        <taxon>Lecanoromycetes</taxon>
        <taxon>OSLEUM clade</taxon>
        <taxon>Lecanoromycetidae</taxon>
        <taxon>Lecanorales</taxon>
        <taxon>Lecanorineae</taxon>
        <taxon>Parmeliaceae</taxon>
        <taxon>Letharia</taxon>
    </lineage>
</organism>
<evidence type="ECO:0000256" key="1">
    <source>
        <dbReference type="SAM" id="MobiDB-lite"/>
    </source>
</evidence>
<feature type="compositionally biased region" description="Basic and acidic residues" evidence="1">
    <location>
        <begin position="377"/>
        <end position="393"/>
    </location>
</feature>